<protein>
    <submittedName>
        <fullName evidence="1">Uncharacterized protein</fullName>
    </submittedName>
</protein>
<sequence>MFVLIPAVLAALFIVVSASPVVRKDSYGTISQPISGAPIRPGEAFDFTYTPMADYSVSTFYYHVFLLDASMPDSNGNASALLDQPMSSLLTSGYYFGRYDYENYPGTCTVPYPKNPAPPRLIMPDFSKNAPAGWSAGEFAHDLPLQLFVIEEWGNGEVSH</sequence>
<accession>A0ACB8U0U2</accession>
<dbReference type="EMBL" id="MU274916">
    <property type="protein sequence ID" value="KAI0087821.1"/>
    <property type="molecule type" value="Genomic_DNA"/>
</dbReference>
<evidence type="ECO:0000313" key="1">
    <source>
        <dbReference type="EMBL" id="KAI0087821.1"/>
    </source>
</evidence>
<organism evidence="1 2">
    <name type="scientific">Irpex rosettiformis</name>
    <dbReference type="NCBI Taxonomy" id="378272"/>
    <lineage>
        <taxon>Eukaryota</taxon>
        <taxon>Fungi</taxon>
        <taxon>Dikarya</taxon>
        <taxon>Basidiomycota</taxon>
        <taxon>Agaricomycotina</taxon>
        <taxon>Agaricomycetes</taxon>
        <taxon>Polyporales</taxon>
        <taxon>Irpicaceae</taxon>
        <taxon>Irpex</taxon>
    </lineage>
</organism>
<gene>
    <name evidence="1" type="ORF">BDY19DRAFT_892506</name>
</gene>
<keyword evidence="2" id="KW-1185">Reference proteome</keyword>
<dbReference type="Proteomes" id="UP001055072">
    <property type="component" value="Unassembled WGS sequence"/>
</dbReference>
<evidence type="ECO:0000313" key="2">
    <source>
        <dbReference type="Proteomes" id="UP001055072"/>
    </source>
</evidence>
<reference evidence="1" key="1">
    <citation type="journal article" date="2021" name="Environ. Microbiol.">
        <title>Gene family expansions and transcriptome signatures uncover fungal adaptations to wood decay.</title>
        <authorList>
            <person name="Hage H."/>
            <person name="Miyauchi S."/>
            <person name="Viragh M."/>
            <person name="Drula E."/>
            <person name="Min B."/>
            <person name="Chaduli D."/>
            <person name="Navarro D."/>
            <person name="Favel A."/>
            <person name="Norest M."/>
            <person name="Lesage-Meessen L."/>
            <person name="Balint B."/>
            <person name="Merenyi Z."/>
            <person name="de Eugenio L."/>
            <person name="Morin E."/>
            <person name="Martinez A.T."/>
            <person name="Baldrian P."/>
            <person name="Stursova M."/>
            <person name="Martinez M.J."/>
            <person name="Novotny C."/>
            <person name="Magnuson J.K."/>
            <person name="Spatafora J.W."/>
            <person name="Maurice S."/>
            <person name="Pangilinan J."/>
            <person name="Andreopoulos W."/>
            <person name="LaButti K."/>
            <person name="Hundley H."/>
            <person name="Na H."/>
            <person name="Kuo A."/>
            <person name="Barry K."/>
            <person name="Lipzen A."/>
            <person name="Henrissat B."/>
            <person name="Riley R."/>
            <person name="Ahrendt S."/>
            <person name="Nagy L.G."/>
            <person name="Grigoriev I.V."/>
            <person name="Martin F."/>
            <person name="Rosso M.N."/>
        </authorList>
    </citation>
    <scope>NUCLEOTIDE SEQUENCE</scope>
    <source>
        <strain evidence="1">CBS 384.51</strain>
    </source>
</reference>
<proteinExistence type="predicted"/>
<name>A0ACB8U0U2_9APHY</name>
<comment type="caution">
    <text evidence="1">The sequence shown here is derived from an EMBL/GenBank/DDBJ whole genome shotgun (WGS) entry which is preliminary data.</text>
</comment>